<comment type="catalytic activity">
    <reaction evidence="15">
        <text>L-threonyl-[protein] + ATP = O-phospho-L-threonyl-[protein] + ADP + H(+)</text>
        <dbReference type="Rhea" id="RHEA:46608"/>
        <dbReference type="Rhea" id="RHEA-COMP:11060"/>
        <dbReference type="Rhea" id="RHEA-COMP:11605"/>
        <dbReference type="ChEBI" id="CHEBI:15378"/>
        <dbReference type="ChEBI" id="CHEBI:30013"/>
        <dbReference type="ChEBI" id="CHEBI:30616"/>
        <dbReference type="ChEBI" id="CHEBI:61977"/>
        <dbReference type="ChEBI" id="CHEBI:456216"/>
        <dbReference type="EC" id="2.7.11.1"/>
    </reaction>
</comment>
<keyword evidence="9" id="KW-0808">Transferase</keyword>
<evidence type="ECO:0000256" key="8">
    <source>
        <dbReference type="ARBA" id="ARBA00022553"/>
    </source>
</evidence>
<dbReference type="OrthoDB" id="10258631at2759"/>
<evidence type="ECO:0000256" key="19">
    <source>
        <dbReference type="ARBA" id="ARBA00068837"/>
    </source>
</evidence>
<dbReference type="EMBL" id="OA884877">
    <property type="protein sequence ID" value="CAD7281389.1"/>
    <property type="molecule type" value="Genomic_DNA"/>
</dbReference>
<dbReference type="Gene3D" id="1.10.510.10">
    <property type="entry name" value="Transferase(Phosphotransferase) domain 1"/>
    <property type="match status" value="1"/>
</dbReference>
<dbReference type="GO" id="GO:0030490">
    <property type="term" value="P:maturation of SSU-rRNA"/>
    <property type="evidence" value="ECO:0007669"/>
    <property type="project" value="TreeGrafter"/>
</dbReference>
<dbReference type="AlphaFoldDB" id="A0A7R9GHJ1"/>
<evidence type="ECO:0000256" key="10">
    <source>
        <dbReference type="ARBA" id="ARBA00022723"/>
    </source>
</evidence>
<feature type="region of interest" description="Disordered" evidence="21">
    <location>
        <begin position="316"/>
        <end position="368"/>
    </location>
</feature>
<dbReference type="GO" id="GO:0030688">
    <property type="term" value="C:preribosome, small subunit precursor"/>
    <property type="evidence" value="ECO:0007669"/>
    <property type="project" value="TreeGrafter"/>
</dbReference>
<evidence type="ECO:0000256" key="2">
    <source>
        <dbReference type="ARBA" id="ARBA00004496"/>
    </source>
</evidence>
<feature type="compositionally biased region" description="Basic and acidic residues" evidence="21">
    <location>
        <begin position="336"/>
        <end position="347"/>
    </location>
</feature>
<evidence type="ECO:0000256" key="11">
    <source>
        <dbReference type="ARBA" id="ARBA00022741"/>
    </source>
</evidence>
<dbReference type="SUPFAM" id="SSF46785">
    <property type="entry name" value="Winged helix' DNA-binding domain"/>
    <property type="match status" value="1"/>
</dbReference>
<comment type="cofactor">
    <cofactor evidence="1">
        <name>Mg(2+)</name>
        <dbReference type="ChEBI" id="CHEBI:18420"/>
    </cofactor>
</comment>
<dbReference type="GO" id="GO:0005524">
    <property type="term" value="F:ATP binding"/>
    <property type="evidence" value="ECO:0007669"/>
    <property type="project" value="UniProtKB-KW"/>
</dbReference>
<dbReference type="GO" id="GO:0046872">
    <property type="term" value="F:metal ion binding"/>
    <property type="evidence" value="ECO:0007669"/>
    <property type="project" value="UniProtKB-KW"/>
</dbReference>
<evidence type="ECO:0000256" key="13">
    <source>
        <dbReference type="ARBA" id="ARBA00022840"/>
    </source>
</evidence>
<sequence length="469" mass="53253">MGKLDVSLLRYLNHEDFRVLTAVEMGMRNHELVPHALVASIANLRHGGVGKLVRQLCRHKLLSYERGKRYDGYRLTNRGYDYLALRSLSEKGILKSIGNKIGVGKESDVFVALSVDDEPLCMKIHRLGRTCFRKLKEKRDYHQHRRKISWLYLARLAAVREFAYMKALYDRGFPVPEPKDFNRHCVVMELIQGTPLCNVTEVMDVPKLYDELMNLLVDLAANGVIHSDFNEFNIMVLDDGKPVLIDFPQMVSTSHKDASLYFDRDVGCVKNFFKRRFSYESELLPVFDDVERSGSLDVEVAASGFVKKFEEEFGEVDVDEGDDENSEIEENVGDTSLEKVSDYSSDGRDDEADESSKDQRETSEPSHFWDIIPEVVGKEDADSHAPDVLTSKLEKVSISSDAKPAMSVASTSLSTIAPEDVRKRVRRQLNAQDKKAARRIKVKGEANVVTRTRRANHDTIKQSLDGIWS</sequence>
<evidence type="ECO:0000256" key="9">
    <source>
        <dbReference type="ARBA" id="ARBA00022679"/>
    </source>
</evidence>
<dbReference type="Pfam" id="PF09202">
    <property type="entry name" value="Rio2_N"/>
    <property type="match status" value="1"/>
</dbReference>
<evidence type="ECO:0000256" key="15">
    <source>
        <dbReference type="ARBA" id="ARBA00047899"/>
    </source>
</evidence>
<dbReference type="FunFam" id="3.30.200.20:FF:000052">
    <property type="entry name" value="Serine/threonine-protein kinase RIO2"/>
    <property type="match status" value="1"/>
</dbReference>
<reference evidence="23" key="1">
    <citation type="submission" date="2020-11" db="EMBL/GenBank/DDBJ databases">
        <authorList>
            <person name="Tran Van P."/>
        </authorList>
    </citation>
    <scope>NUCLEOTIDE SEQUENCE</scope>
</reference>
<evidence type="ECO:0000256" key="6">
    <source>
        <dbReference type="ARBA" id="ARBA00022517"/>
    </source>
</evidence>
<gene>
    <name evidence="23" type="ORF">NMOB1V02_LOCUS9036</name>
</gene>
<dbReference type="Gene3D" id="1.10.10.10">
    <property type="entry name" value="Winged helix-like DNA-binding domain superfamily/Winged helix DNA-binding domain"/>
    <property type="match status" value="1"/>
</dbReference>
<evidence type="ECO:0000256" key="21">
    <source>
        <dbReference type="SAM" id="MobiDB-lite"/>
    </source>
</evidence>
<feature type="compositionally biased region" description="Acidic residues" evidence="21">
    <location>
        <begin position="316"/>
        <end position="332"/>
    </location>
</feature>
<dbReference type="GO" id="GO:0005634">
    <property type="term" value="C:nucleus"/>
    <property type="evidence" value="ECO:0007669"/>
    <property type="project" value="TreeGrafter"/>
</dbReference>
<evidence type="ECO:0000256" key="12">
    <source>
        <dbReference type="ARBA" id="ARBA00022777"/>
    </source>
</evidence>
<keyword evidence="5" id="KW-0963">Cytoplasm</keyword>
<protein>
    <recommendedName>
        <fullName evidence="18">Serine/threonine-protein kinase RIO2</fullName>
        <ecNumber evidence="4">2.7.11.1</ecNumber>
    </recommendedName>
    <alternativeName>
        <fullName evidence="20">RIO kinase 2</fullName>
    </alternativeName>
    <alternativeName>
        <fullName evidence="19">Serine/threonine-protein kinase rio2</fullName>
    </alternativeName>
</protein>
<dbReference type="SMART" id="SM00090">
    <property type="entry name" value="RIO"/>
    <property type="match status" value="1"/>
</dbReference>
<dbReference type="InterPro" id="IPR036390">
    <property type="entry name" value="WH_DNA-bd_sf"/>
</dbReference>
<comment type="similarity">
    <text evidence="3">Belongs to the protein kinase superfamily. RIO-type Ser/Thr kinase family.</text>
</comment>
<evidence type="ECO:0000313" key="24">
    <source>
        <dbReference type="Proteomes" id="UP000678499"/>
    </source>
</evidence>
<evidence type="ECO:0000256" key="20">
    <source>
        <dbReference type="ARBA" id="ARBA00076005"/>
    </source>
</evidence>
<keyword evidence="13" id="KW-0067">ATP-binding</keyword>
<dbReference type="InterPro" id="IPR036388">
    <property type="entry name" value="WH-like_DNA-bd_sf"/>
</dbReference>
<evidence type="ECO:0000259" key="22">
    <source>
        <dbReference type="SMART" id="SM00090"/>
    </source>
</evidence>
<organism evidence="23">
    <name type="scientific">Notodromas monacha</name>
    <dbReference type="NCBI Taxonomy" id="399045"/>
    <lineage>
        <taxon>Eukaryota</taxon>
        <taxon>Metazoa</taxon>
        <taxon>Ecdysozoa</taxon>
        <taxon>Arthropoda</taxon>
        <taxon>Crustacea</taxon>
        <taxon>Oligostraca</taxon>
        <taxon>Ostracoda</taxon>
        <taxon>Podocopa</taxon>
        <taxon>Podocopida</taxon>
        <taxon>Cypridocopina</taxon>
        <taxon>Cypridoidea</taxon>
        <taxon>Cyprididae</taxon>
        <taxon>Notodromas</taxon>
    </lineage>
</organism>
<dbReference type="EC" id="2.7.11.1" evidence="4"/>
<keyword evidence="10" id="KW-0479">Metal-binding</keyword>
<evidence type="ECO:0000256" key="7">
    <source>
        <dbReference type="ARBA" id="ARBA00022527"/>
    </source>
</evidence>
<comment type="subunit">
    <text evidence="17">Associated with late 40S pre-ribosomal particles. Interacts with PLK1 (via its N-terminus).</text>
</comment>
<dbReference type="GO" id="GO:0004674">
    <property type="term" value="F:protein serine/threonine kinase activity"/>
    <property type="evidence" value="ECO:0007669"/>
    <property type="project" value="UniProtKB-KW"/>
</dbReference>
<dbReference type="SUPFAM" id="SSF56112">
    <property type="entry name" value="Protein kinase-like (PK-like)"/>
    <property type="match status" value="1"/>
</dbReference>
<keyword evidence="7" id="KW-0723">Serine/threonine-protein kinase</keyword>
<keyword evidence="14" id="KW-0460">Magnesium</keyword>
<dbReference type="Gene3D" id="3.30.200.20">
    <property type="entry name" value="Phosphorylase Kinase, domain 1"/>
    <property type="match status" value="1"/>
</dbReference>
<dbReference type="PANTHER" id="PTHR45852:SF1">
    <property type="entry name" value="SERINE_THREONINE-PROTEIN KINASE RIO2"/>
    <property type="match status" value="1"/>
</dbReference>
<dbReference type="InterPro" id="IPR000687">
    <property type="entry name" value="RIO_kinase"/>
</dbReference>
<dbReference type="GO" id="GO:0005829">
    <property type="term" value="C:cytosol"/>
    <property type="evidence" value="ECO:0007669"/>
    <property type="project" value="TreeGrafter"/>
</dbReference>
<keyword evidence="12" id="KW-0418">Kinase</keyword>
<evidence type="ECO:0000256" key="16">
    <source>
        <dbReference type="ARBA" id="ARBA00048679"/>
    </source>
</evidence>
<dbReference type="FunFam" id="1.10.10.10:FF:000053">
    <property type="entry name" value="Serine/threonine-protein kinase RIO2"/>
    <property type="match status" value="1"/>
</dbReference>
<keyword evidence="8" id="KW-0597">Phosphoprotein</keyword>
<dbReference type="Pfam" id="PF01163">
    <property type="entry name" value="RIO1"/>
    <property type="match status" value="1"/>
</dbReference>
<dbReference type="InterPro" id="IPR015285">
    <property type="entry name" value="RIO2_wHTH_N"/>
</dbReference>
<keyword evidence="24" id="KW-1185">Reference proteome</keyword>
<dbReference type="Proteomes" id="UP000678499">
    <property type="component" value="Unassembled WGS sequence"/>
</dbReference>
<proteinExistence type="inferred from homology"/>
<evidence type="ECO:0000256" key="17">
    <source>
        <dbReference type="ARBA" id="ARBA00064676"/>
    </source>
</evidence>
<evidence type="ECO:0000256" key="4">
    <source>
        <dbReference type="ARBA" id="ARBA00012513"/>
    </source>
</evidence>
<evidence type="ECO:0000313" key="23">
    <source>
        <dbReference type="EMBL" id="CAD7281389.1"/>
    </source>
</evidence>
<dbReference type="EMBL" id="CAJPEX010002840">
    <property type="protein sequence ID" value="CAG0921541.1"/>
    <property type="molecule type" value="Genomic_DNA"/>
</dbReference>
<name>A0A7R9GHJ1_9CRUS</name>
<dbReference type="InterPro" id="IPR030484">
    <property type="entry name" value="Rio2"/>
</dbReference>
<dbReference type="FunFam" id="1.10.510.10:FF:000307">
    <property type="entry name" value="Serine/threonine-protein kinase RIO2"/>
    <property type="match status" value="1"/>
</dbReference>
<dbReference type="PANTHER" id="PTHR45852">
    <property type="entry name" value="SER/THR-PROTEIN KINASE RIO2"/>
    <property type="match status" value="1"/>
</dbReference>
<evidence type="ECO:0000256" key="3">
    <source>
        <dbReference type="ARBA" id="ARBA00009196"/>
    </source>
</evidence>
<evidence type="ECO:0000256" key="18">
    <source>
        <dbReference type="ARBA" id="ARBA00068353"/>
    </source>
</evidence>
<accession>A0A7R9GHJ1</accession>
<evidence type="ECO:0000256" key="5">
    <source>
        <dbReference type="ARBA" id="ARBA00022490"/>
    </source>
</evidence>
<comment type="subcellular location">
    <subcellularLocation>
        <location evidence="2">Cytoplasm</location>
    </subcellularLocation>
</comment>
<dbReference type="InterPro" id="IPR018934">
    <property type="entry name" value="RIO_dom"/>
</dbReference>
<comment type="catalytic activity">
    <reaction evidence="16">
        <text>L-seryl-[protein] + ATP = O-phospho-L-seryl-[protein] + ADP + H(+)</text>
        <dbReference type="Rhea" id="RHEA:17989"/>
        <dbReference type="Rhea" id="RHEA-COMP:9863"/>
        <dbReference type="Rhea" id="RHEA-COMP:11604"/>
        <dbReference type="ChEBI" id="CHEBI:15378"/>
        <dbReference type="ChEBI" id="CHEBI:29999"/>
        <dbReference type="ChEBI" id="CHEBI:30616"/>
        <dbReference type="ChEBI" id="CHEBI:83421"/>
        <dbReference type="ChEBI" id="CHEBI:456216"/>
        <dbReference type="EC" id="2.7.11.1"/>
    </reaction>
</comment>
<evidence type="ECO:0000256" key="14">
    <source>
        <dbReference type="ARBA" id="ARBA00022842"/>
    </source>
</evidence>
<dbReference type="CDD" id="cd05144">
    <property type="entry name" value="RIO2_C"/>
    <property type="match status" value="1"/>
</dbReference>
<feature type="compositionally biased region" description="Basic and acidic residues" evidence="21">
    <location>
        <begin position="354"/>
        <end position="364"/>
    </location>
</feature>
<keyword evidence="11" id="KW-0547">Nucleotide-binding</keyword>
<dbReference type="InterPro" id="IPR011009">
    <property type="entry name" value="Kinase-like_dom_sf"/>
</dbReference>
<feature type="domain" description="RIO kinase" evidence="22">
    <location>
        <begin position="66"/>
        <end position="295"/>
    </location>
</feature>
<evidence type="ECO:0000256" key="1">
    <source>
        <dbReference type="ARBA" id="ARBA00001946"/>
    </source>
</evidence>
<keyword evidence="6" id="KW-0690">Ribosome biogenesis</keyword>